<dbReference type="Pfam" id="PF12849">
    <property type="entry name" value="PBP_like_2"/>
    <property type="match status" value="1"/>
</dbReference>
<keyword evidence="3 4" id="KW-0592">Phosphate transport</keyword>
<evidence type="ECO:0000256" key="2">
    <source>
        <dbReference type="ARBA" id="ARBA00022448"/>
    </source>
</evidence>
<evidence type="ECO:0000313" key="9">
    <source>
        <dbReference type="Proteomes" id="UP000249516"/>
    </source>
</evidence>
<evidence type="ECO:0000313" key="8">
    <source>
        <dbReference type="EMBL" id="RKQ33654.1"/>
    </source>
</evidence>
<organism evidence="8 9">
    <name type="scientific">Kocuria tytonis</name>
    <dbReference type="NCBI Taxonomy" id="2054280"/>
    <lineage>
        <taxon>Bacteria</taxon>
        <taxon>Bacillati</taxon>
        <taxon>Actinomycetota</taxon>
        <taxon>Actinomycetes</taxon>
        <taxon>Micrococcales</taxon>
        <taxon>Micrococcaceae</taxon>
        <taxon>Kocuria</taxon>
    </lineage>
</organism>
<evidence type="ECO:0000259" key="7">
    <source>
        <dbReference type="Pfam" id="PF12849"/>
    </source>
</evidence>
<dbReference type="PIRSF" id="PIRSF002756">
    <property type="entry name" value="PstS"/>
    <property type="match status" value="1"/>
</dbReference>
<evidence type="ECO:0000256" key="6">
    <source>
        <dbReference type="SAM" id="SignalP"/>
    </source>
</evidence>
<evidence type="ECO:0000256" key="5">
    <source>
        <dbReference type="SAM" id="MobiDB-lite"/>
    </source>
</evidence>
<feature type="chain" id="PRO_5019811951" description="Phosphate-binding protein" evidence="6">
    <location>
        <begin position="29"/>
        <end position="369"/>
    </location>
</feature>
<dbReference type="OrthoDB" id="9801510at2"/>
<dbReference type="PANTHER" id="PTHR42996:SF1">
    <property type="entry name" value="PHOSPHATE-BINDING PROTEIN PSTS"/>
    <property type="match status" value="1"/>
</dbReference>
<feature type="signal peptide" evidence="6">
    <location>
        <begin position="1"/>
        <end position="28"/>
    </location>
</feature>
<evidence type="ECO:0000256" key="1">
    <source>
        <dbReference type="ARBA" id="ARBA00008725"/>
    </source>
</evidence>
<dbReference type="InterPro" id="IPR050962">
    <property type="entry name" value="Phosphate-bind_PstS"/>
</dbReference>
<gene>
    <name evidence="8" type="primary">pstS</name>
    <name evidence="8" type="ORF">C1C97_010545</name>
</gene>
<evidence type="ECO:0000256" key="3">
    <source>
        <dbReference type="ARBA" id="ARBA00022592"/>
    </source>
</evidence>
<accession>A0A495A2X3</accession>
<feature type="domain" description="PBP" evidence="7">
    <location>
        <begin position="39"/>
        <end position="335"/>
    </location>
</feature>
<dbReference type="GO" id="GO:0035435">
    <property type="term" value="P:phosphate ion transmembrane transport"/>
    <property type="evidence" value="ECO:0007669"/>
    <property type="project" value="InterPro"/>
</dbReference>
<dbReference type="RefSeq" id="WP_110919360.1">
    <property type="nucleotide sequence ID" value="NZ_PNJG02000004.1"/>
</dbReference>
<evidence type="ECO:0000256" key="4">
    <source>
        <dbReference type="PIRNR" id="PIRNR002756"/>
    </source>
</evidence>
<comment type="similarity">
    <text evidence="1 4">Belongs to the PstS family.</text>
</comment>
<name>A0A495A2X3_9MICC</name>
<keyword evidence="6" id="KW-0732">Signal</keyword>
<dbReference type="AlphaFoldDB" id="A0A495A2X3"/>
<protein>
    <recommendedName>
        <fullName evidence="4">Phosphate-binding protein</fullName>
    </recommendedName>
</protein>
<dbReference type="Proteomes" id="UP000249516">
    <property type="component" value="Unassembled WGS sequence"/>
</dbReference>
<comment type="caution">
    <text evidence="8">The sequence shown here is derived from an EMBL/GenBank/DDBJ whole genome shotgun (WGS) entry which is preliminary data.</text>
</comment>
<dbReference type="InterPro" id="IPR005673">
    <property type="entry name" value="ABC_phos-bd_PstS"/>
</dbReference>
<dbReference type="GO" id="GO:0043190">
    <property type="term" value="C:ATP-binding cassette (ABC) transporter complex"/>
    <property type="evidence" value="ECO:0007669"/>
    <property type="project" value="InterPro"/>
</dbReference>
<dbReference type="PANTHER" id="PTHR42996">
    <property type="entry name" value="PHOSPHATE-BINDING PROTEIN PSTS"/>
    <property type="match status" value="1"/>
</dbReference>
<dbReference type="CDD" id="cd13565">
    <property type="entry name" value="PBP2_PstS"/>
    <property type="match status" value="1"/>
</dbReference>
<feature type="compositionally biased region" description="Polar residues" evidence="5">
    <location>
        <begin position="344"/>
        <end position="353"/>
    </location>
</feature>
<feature type="region of interest" description="Disordered" evidence="5">
    <location>
        <begin position="28"/>
        <end position="47"/>
    </location>
</feature>
<keyword evidence="9" id="KW-1185">Reference proteome</keyword>
<dbReference type="Gene3D" id="3.40.190.10">
    <property type="entry name" value="Periplasmic binding protein-like II"/>
    <property type="match status" value="2"/>
</dbReference>
<dbReference type="PROSITE" id="PS51257">
    <property type="entry name" value="PROKAR_LIPOPROTEIN"/>
    <property type="match status" value="1"/>
</dbReference>
<reference evidence="8 9" key="1">
    <citation type="submission" date="2018-10" db="EMBL/GenBank/DDBJ databases">
        <title>Kocuria tytouropygialis sp. nov., isolated from the uropygial gland of an American barn owl (Tyto furcata).</title>
        <authorList>
            <person name="Braun M.S."/>
            <person name="Wang E."/>
            <person name="Zimmermann S."/>
            <person name="Wagner H."/>
            <person name="Wink M."/>
        </authorList>
    </citation>
    <scope>NUCLEOTIDE SEQUENCE [LARGE SCALE GENOMIC DNA]</scope>
    <source>
        <strain evidence="8 9">442</strain>
    </source>
</reference>
<sequence>MKVSHVGRSAAVLAIGALALTACGSDNATGNGGGGDKKESSGVSGTLTGIGASSQQAAMTAWQNGFQSSNSGATIQYSPDGSGAGRKAFLAGGANFAGSDAYLSEKELPEAKKQCGDAGAMDLPVYVSPISVAFNLPGVESLNLDAPTIAKIFKGEIKKWNAEEIKKQNPDAKLPDTAVTVVHRSDDSGTTENFTEYLSKAAPKDWTDEPDQAWPSKYAAENNKGTSGVVSTTSGTEGAVTYADSSAVGDLGTAAIKVGENYVKHSPEAAAKAVEVSKQVEGRGEHDMAIDIARDTQEADAYPLVLISYHVVCSQYDSKETADLVKAFETYVVSEDGQKAAADSSGSAPLSQSLRDKAKAAVDSISAKG</sequence>
<dbReference type="SUPFAM" id="SSF53850">
    <property type="entry name" value="Periplasmic binding protein-like II"/>
    <property type="match status" value="1"/>
</dbReference>
<dbReference type="InterPro" id="IPR024370">
    <property type="entry name" value="PBP_domain"/>
</dbReference>
<dbReference type="GO" id="GO:0042301">
    <property type="term" value="F:phosphate ion binding"/>
    <property type="evidence" value="ECO:0007669"/>
    <property type="project" value="InterPro"/>
</dbReference>
<feature type="region of interest" description="Disordered" evidence="5">
    <location>
        <begin position="339"/>
        <end position="369"/>
    </location>
</feature>
<dbReference type="NCBIfam" id="TIGR00975">
    <property type="entry name" value="3a0107s03"/>
    <property type="match status" value="1"/>
</dbReference>
<keyword evidence="2 4" id="KW-0813">Transport</keyword>
<proteinExistence type="inferred from homology"/>
<dbReference type="EMBL" id="PNJG02000004">
    <property type="protein sequence ID" value="RKQ33654.1"/>
    <property type="molecule type" value="Genomic_DNA"/>
</dbReference>